<dbReference type="PANTHER" id="PTHR46211">
    <property type="entry name" value="GLYCEROPHOSPHORYL DIESTER PHOSPHODIESTERASE"/>
    <property type="match status" value="1"/>
</dbReference>
<evidence type="ECO:0000259" key="2">
    <source>
        <dbReference type="PROSITE" id="PS51704"/>
    </source>
</evidence>
<feature type="compositionally biased region" description="Acidic residues" evidence="1">
    <location>
        <begin position="49"/>
        <end position="62"/>
    </location>
</feature>
<protein>
    <submittedName>
        <fullName evidence="3">Glycerophosphoryl diester phosphodiesterase</fullName>
    </submittedName>
</protein>
<dbReference type="Gene3D" id="3.20.20.190">
    <property type="entry name" value="Phosphatidylinositol (PI) phosphodiesterase"/>
    <property type="match status" value="1"/>
</dbReference>
<dbReference type="InterPro" id="IPR017946">
    <property type="entry name" value="PLC-like_Pdiesterase_TIM-brl"/>
</dbReference>
<feature type="compositionally biased region" description="Low complexity" evidence="1">
    <location>
        <begin position="23"/>
        <end position="34"/>
    </location>
</feature>
<dbReference type="Proteomes" id="UP000031599">
    <property type="component" value="Unassembled WGS sequence"/>
</dbReference>
<dbReference type="GO" id="GO:0006629">
    <property type="term" value="P:lipid metabolic process"/>
    <property type="evidence" value="ECO:0007669"/>
    <property type="project" value="InterPro"/>
</dbReference>
<feature type="region of interest" description="Disordered" evidence="1">
    <location>
        <begin position="11"/>
        <end position="76"/>
    </location>
</feature>
<gene>
    <name evidence="3" type="ORF">DB30_00973</name>
</gene>
<dbReference type="Pfam" id="PF03009">
    <property type="entry name" value="GDPD"/>
    <property type="match status" value="1"/>
</dbReference>
<evidence type="ECO:0000313" key="4">
    <source>
        <dbReference type="Proteomes" id="UP000031599"/>
    </source>
</evidence>
<organism evidence="3 4">
    <name type="scientific">Enhygromyxa salina</name>
    <dbReference type="NCBI Taxonomy" id="215803"/>
    <lineage>
        <taxon>Bacteria</taxon>
        <taxon>Pseudomonadati</taxon>
        <taxon>Myxococcota</taxon>
        <taxon>Polyangia</taxon>
        <taxon>Nannocystales</taxon>
        <taxon>Nannocystaceae</taxon>
        <taxon>Enhygromyxa</taxon>
    </lineage>
</organism>
<dbReference type="CDD" id="cd08561">
    <property type="entry name" value="GDPD_cytoplasmic_ScUgpQ2_like"/>
    <property type="match status" value="1"/>
</dbReference>
<dbReference type="PANTHER" id="PTHR46211:SF14">
    <property type="entry name" value="GLYCEROPHOSPHODIESTER PHOSPHODIESTERASE"/>
    <property type="match status" value="1"/>
</dbReference>
<proteinExistence type="predicted"/>
<dbReference type="PROSITE" id="PS51704">
    <property type="entry name" value="GP_PDE"/>
    <property type="match status" value="1"/>
</dbReference>
<feature type="domain" description="GP-PDE" evidence="2">
    <location>
        <begin position="79"/>
        <end position="321"/>
    </location>
</feature>
<evidence type="ECO:0000313" key="3">
    <source>
        <dbReference type="EMBL" id="KIG12855.1"/>
    </source>
</evidence>
<dbReference type="EMBL" id="JMCC02000116">
    <property type="protein sequence ID" value="KIG12855.1"/>
    <property type="molecule type" value="Genomic_DNA"/>
</dbReference>
<evidence type="ECO:0000256" key="1">
    <source>
        <dbReference type="SAM" id="MobiDB-lite"/>
    </source>
</evidence>
<reference evidence="3 4" key="1">
    <citation type="submission" date="2014-12" db="EMBL/GenBank/DDBJ databases">
        <title>Genome assembly of Enhygromyxa salina DSM 15201.</title>
        <authorList>
            <person name="Sharma G."/>
            <person name="Subramanian S."/>
        </authorList>
    </citation>
    <scope>NUCLEOTIDE SEQUENCE [LARGE SCALE GENOMIC DNA]</scope>
    <source>
        <strain evidence="3 4">DSM 15201</strain>
    </source>
</reference>
<comment type="caution">
    <text evidence="3">The sequence shown here is derived from an EMBL/GenBank/DDBJ whole genome shotgun (WGS) entry which is preliminary data.</text>
</comment>
<dbReference type="InterPro" id="IPR030395">
    <property type="entry name" value="GP_PDE_dom"/>
</dbReference>
<dbReference type="AlphaFoldDB" id="A0A0C2CTB8"/>
<sequence length="323" mass="34142">MLVLLACLGACGEPASADGGGATSSSDSSSGGSESESESETDSSTAQTDESETDESETETGETGETGEPPGNPLLSDELINIAHRGGRELRPEATLPAFETALMVGANVLEFDVHASSDGVVVVMHDDTVNRTTDGTGLIKELSFDALRQLDAGYRFTTDGGETYPFRGVGIQIPTPAEIFAATPGEYYMIEIKQAEPSIVPAFINELVLAGVEDRVVIASFDQGTLDEVRATAPAIFTSMSAAEMINFYSNGAEPGYEPPALFMQVPWEVVDQELVDLAKTHGIRAHPWTVNGQALMLDMIGYGVDGIITDDPELLEALLDG</sequence>
<dbReference type="SUPFAM" id="SSF51695">
    <property type="entry name" value="PLC-like phosphodiesterases"/>
    <property type="match status" value="1"/>
</dbReference>
<accession>A0A0C2CTB8</accession>
<dbReference type="GO" id="GO:0008081">
    <property type="term" value="F:phosphoric diester hydrolase activity"/>
    <property type="evidence" value="ECO:0007669"/>
    <property type="project" value="InterPro"/>
</dbReference>
<name>A0A0C2CTB8_9BACT</name>